<sequence>MFKRALVALVVLVGIVVLPSPAIAAPSGNLTIRTPSVVPGEALQVEYRADAPHATNWIGIYTDPGNGPVNQQFVGPSFQWQYATAATGTLTFATGNWTPGAYIAYGLARDGYAWFAEPVRFTVRSAQELQFVAATTPLRNAKAGRGYQASVAGLLTGDTRGAAFTKVDGPAWLTVGRDGAIGGTPPETAGGATASATVQATNTAGQTARTRVALDVSRAADRLVPTLNVMSWNLWHGGTRVTNYRAKQLRFLLEQDVDVVGIQENDGAAAALGAALGWNFHDVGADLGILSRYPIVRRGTAPTAGGPKVNDVVISLDDQFGDDVALWNAHLGYTPYGPYDACFGRLTVPRLLQREADSGRTGQITTVLQRMQAPLNQSATTPVLLTGDFNAASHLDWTAATARCGYQQTVPWPTSTLPTQAGLVDTFRRAHPDPVAVPGHTWSPITRTFAGGYGYDQFAGQPEPQDRIDFVYAKGAWPVLGSRTLVAGTPQPIPDHTGNQWTSDHAAVLTTFQVR</sequence>
<gene>
    <name evidence="3" type="ORF">M1L60_41540</name>
</gene>
<dbReference type="Gene3D" id="3.60.10.10">
    <property type="entry name" value="Endonuclease/exonuclease/phosphatase"/>
    <property type="match status" value="1"/>
</dbReference>
<keyword evidence="4" id="KW-1185">Reference proteome</keyword>
<keyword evidence="3" id="KW-0378">Hydrolase</keyword>
<proteinExistence type="predicted"/>
<dbReference type="RefSeq" id="WP_253243095.1">
    <property type="nucleotide sequence ID" value="NZ_JAMYJR010000053.1"/>
</dbReference>
<dbReference type="InterPro" id="IPR036691">
    <property type="entry name" value="Endo/exonu/phosph_ase_sf"/>
</dbReference>
<dbReference type="SUPFAM" id="SSF56219">
    <property type="entry name" value="DNase I-like"/>
    <property type="match status" value="1"/>
</dbReference>
<evidence type="ECO:0000313" key="3">
    <source>
        <dbReference type="EMBL" id="MCO8277079.1"/>
    </source>
</evidence>
<keyword evidence="1" id="KW-0732">Signal</keyword>
<comment type="caution">
    <text evidence="3">The sequence shown here is derived from an EMBL/GenBank/DDBJ whole genome shotgun (WGS) entry which is preliminary data.</text>
</comment>
<dbReference type="Pfam" id="PF03372">
    <property type="entry name" value="Exo_endo_phos"/>
    <property type="match status" value="1"/>
</dbReference>
<dbReference type="PANTHER" id="PTHR41349">
    <property type="match status" value="1"/>
</dbReference>
<dbReference type="GO" id="GO:0004519">
    <property type="term" value="F:endonuclease activity"/>
    <property type="evidence" value="ECO:0007669"/>
    <property type="project" value="UniProtKB-KW"/>
</dbReference>
<feature type="signal peptide" evidence="1">
    <location>
        <begin position="1"/>
        <end position="24"/>
    </location>
</feature>
<feature type="domain" description="Endonuclease/exonuclease/phosphatase" evidence="2">
    <location>
        <begin position="230"/>
        <end position="505"/>
    </location>
</feature>
<organism evidence="3 4">
    <name type="scientific">Paractinoplanes aksuensis</name>
    <dbReference type="NCBI Taxonomy" id="2939490"/>
    <lineage>
        <taxon>Bacteria</taxon>
        <taxon>Bacillati</taxon>
        <taxon>Actinomycetota</taxon>
        <taxon>Actinomycetes</taxon>
        <taxon>Micromonosporales</taxon>
        <taxon>Micromonosporaceae</taxon>
        <taxon>Paractinoplanes</taxon>
    </lineage>
</organism>
<dbReference type="Proteomes" id="UP001523369">
    <property type="component" value="Unassembled WGS sequence"/>
</dbReference>
<evidence type="ECO:0000313" key="4">
    <source>
        <dbReference type="Proteomes" id="UP001523369"/>
    </source>
</evidence>
<keyword evidence="3" id="KW-0255">Endonuclease</keyword>
<feature type="chain" id="PRO_5045326618" evidence="1">
    <location>
        <begin position="25"/>
        <end position="515"/>
    </location>
</feature>
<dbReference type="EMBL" id="JAMYJR010000053">
    <property type="protein sequence ID" value="MCO8277079.1"/>
    <property type="molecule type" value="Genomic_DNA"/>
</dbReference>
<keyword evidence="3" id="KW-0540">Nuclease</keyword>
<dbReference type="InterPro" id="IPR005135">
    <property type="entry name" value="Endo/exonuclease/phosphatase"/>
</dbReference>
<name>A0ABT1E1U1_9ACTN</name>
<dbReference type="Pfam" id="PF05345">
    <property type="entry name" value="He_PIG"/>
    <property type="match status" value="1"/>
</dbReference>
<protein>
    <submittedName>
        <fullName evidence="3">Endonuclease/exonuclease/phosphatase family protein</fullName>
    </submittedName>
</protein>
<evidence type="ECO:0000256" key="1">
    <source>
        <dbReference type="SAM" id="SignalP"/>
    </source>
</evidence>
<reference evidence="3 4" key="1">
    <citation type="submission" date="2022-06" db="EMBL/GenBank/DDBJ databases">
        <title>New Species of the Genus Actinoplanes, ActinopZanes ferrugineus.</title>
        <authorList>
            <person name="Ding P."/>
        </authorList>
    </citation>
    <scope>NUCLEOTIDE SEQUENCE [LARGE SCALE GENOMIC DNA]</scope>
    <source>
        <strain evidence="3 4">TRM88003</strain>
    </source>
</reference>
<evidence type="ECO:0000259" key="2">
    <source>
        <dbReference type="Pfam" id="PF03372"/>
    </source>
</evidence>
<accession>A0ABT1E1U1</accession>
<dbReference type="PANTHER" id="PTHR41349:SF1">
    <property type="entry name" value="PROTEIN CBG08683"/>
    <property type="match status" value="1"/>
</dbReference>